<dbReference type="Gene3D" id="1.10.150.80">
    <property type="entry name" value="HRDC domain"/>
    <property type="match status" value="1"/>
</dbReference>
<dbReference type="OrthoDB" id="9800549at2"/>
<proteinExistence type="predicted"/>
<dbReference type="SUPFAM" id="SSF53098">
    <property type="entry name" value="Ribonuclease H-like"/>
    <property type="match status" value="1"/>
</dbReference>
<dbReference type="GO" id="GO:0006139">
    <property type="term" value="P:nucleobase-containing compound metabolic process"/>
    <property type="evidence" value="ECO:0007669"/>
    <property type="project" value="InterPro"/>
</dbReference>
<dbReference type="InterPro" id="IPR002121">
    <property type="entry name" value="HRDC_dom"/>
</dbReference>
<dbReference type="PANTHER" id="PTHR47649:SF1">
    <property type="entry name" value="RIBONUCLEASE D"/>
    <property type="match status" value="1"/>
</dbReference>
<dbReference type="InterPro" id="IPR044876">
    <property type="entry name" value="HRDC_dom_sf"/>
</dbReference>
<protein>
    <submittedName>
        <fullName evidence="2">Ribonuclease D</fullName>
    </submittedName>
</protein>
<dbReference type="GO" id="GO:0008408">
    <property type="term" value="F:3'-5' exonuclease activity"/>
    <property type="evidence" value="ECO:0007669"/>
    <property type="project" value="InterPro"/>
</dbReference>
<evidence type="ECO:0000313" key="2">
    <source>
        <dbReference type="EMBL" id="OBX52569.1"/>
    </source>
</evidence>
<dbReference type="PANTHER" id="PTHR47649">
    <property type="entry name" value="RIBONUCLEASE D"/>
    <property type="match status" value="1"/>
</dbReference>
<dbReference type="SUPFAM" id="SSF47819">
    <property type="entry name" value="HRDC-like"/>
    <property type="match status" value="2"/>
</dbReference>
<accession>A0A1B8PNE4</accession>
<dbReference type="Gene3D" id="3.30.420.10">
    <property type="entry name" value="Ribonuclease H-like superfamily/Ribonuclease H"/>
    <property type="match status" value="1"/>
</dbReference>
<reference evidence="2 3" key="1">
    <citation type="submission" date="2016-06" db="EMBL/GenBank/DDBJ databases">
        <title>Draft genome of Moraxella nonliquefaciens CCUG 60284.</title>
        <authorList>
            <person name="Salva-Serra F."/>
            <person name="Engstrom-Jakobsson H."/>
            <person name="Thorell K."/>
            <person name="Gonzales-Siles L."/>
            <person name="Karlsson R."/>
            <person name="Boulund F."/>
            <person name="Engstrand L."/>
            <person name="Kristiansson E."/>
            <person name="Moore E."/>
        </authorList>
    </citation>
    <scope>NUCLEOTIDE SEQUENCE [LARGE SCALE GENOMIC DNA]</scope>
    <source>
        <strain evidence="2 3">CCUG 60284</strain>
    </source>
</reference>
<dbReference type="SMART" id="SM00341">
    <property type="entry name" value="HRDC"/>
    <property type="match status" value="1"/>
</dbReference>
<dbReference type="InterPro" id="IPR002562">
    <property type="entry name" value="3'-5'_exonuclease_dom"/>
</dbReference>
<dbReference type="AlphaFoldDB" id="A0A1B8PNE4"/>
<name>A0A1B8PNE4_MORNO</name>
<dbReference type="SMART" id="SM00474">
    <property type="entry name" value="35EXOc"/>
    <property type="match status" value="1"/>
</dbReference>
<organism evidence="2 3">
    <name type="scientific">Moraxella nonliquefaciens</name>
    <dbReference type="NCBI Taxonomy" id="478"/>
    <lineage>
        <taxon>Bacteria</taxon>
        <taxon>Pseudomonadati</taxon>
        <taxon>Pseudomonadota</taxon>
        <taxon>Gammaproteobacteria</taxon>
        <taxon>Moraxellales</taxon>
        <taxon>Moraxellaceae</taxon>
        <taxon>Moraxella</taxon>
    </lineage>
</organism>
<dbReference type="InterPro" id="IPR012337">
    <property type="entry name" value="RNaseH-like_sf"/>
</dbReference>
<dbReference type="InterPro" id="IPR051086">
    <property type="entry name" value="RNase_D-like"/>
</dbReference>
<feature type="domain" description="HRDC" evidence="1">
    <location>
        <begin position="236"/>
        <end position="315"/>
    </location>
</feature>
<sequence length="409" mass="46753">MNDVKNPNDFSFPYAHLSDDEHALLDLPSKWVRTDDELYELIDEIDDVDVVALDTEFIKRNTYYPILALVQVNTGKGIYLVDAPRLDLTEFWQALCEVPSMVWYACGEDLGIFYLLANNPPLTNVFDVQIGVAYLTGKPQVGYSQAVNEILGVALDKGESQSNWLARPLTPEQELYAINDVRYLLILHQAVVQALNARQILDYANEDSTLYAKELYNTQHLDDDKLYLDHITPTYTRQQLAVLQALTMWRESLARAVNEPRSFIIGKQPLREITESLPTNMKDLARTTLNRSVLRRYGSEIIRVIKEAKDLPQTQMPIKTPIYTSKIKPHRHALDEATNVQARLLNIPANLLLKGRWINELMYHVCQGLSVDDTHALSEGLQGYRRAWIVGTVLPLLYEHEQSIRDGFD</sequence>
<evidence type="ECO:0000259" key="1">
    <source>
        <dbReference type="PROSITE" id="PS50967"/>
    </source>
</evidence>
<comment type="caution">
    <text evidence="2">The sequence shown here is derived from an EMBL/GenBank/DDBJ whole genome shotgun (WGS) entry which is preliminary data.</text>
</comment>
<dbReference type="CDD" id="cd06142">
    <property type="entry name" value="RNaseD_exo"/>
    <property type="match status" value="1"/>
</dbReference>
<dbReference type="InterPro" id="IPR036397">
    <property type="entry name" value="RNaseH_sf"/>
</dbReference>
<dbReference type="GO" id="GO:0000166">
    <property type="term" value="F:nucleotide binding"/>
    <property type="evidence" value="ECO:0007669"/>
    <property type="project" value="InterPro"/>
</dbReference>
<dbReference type="GO" id="GO:0003676">
    <property type="term" value="F:nucleic acid binding"/>
    <property type="evidence" value="ECO:0007669"/>
    <property type="project" value="InterPro"/>
</dbReference>
<dbReference type="Proteomes" id="UP000092671">
    <property type="component" value="Unassembled WGS sequence"/>
</dbReference>
<dbReference type="EMBL" id="LZDN01000001">
    <property type="protein sequence ID" value="OBX52569.1"/>
    <property type="molecule type" value="Genomic_DNA"/>
</dbReference>
<dbReference type="PROSITE" id="PS50967">
    <property type="entry name" value="HRDC"/>
    <property type="match status" value="1"/>
</dbReference>
<dbReference type="RefSeq" id="WP_066891570.1">
    <property type="nucleotide sequence ID" value="NZ_LZDN01000001.1"/>
</dbReference>
<dbReference type="Pfam" id="PF01612">
    <property type="entry name" value="DNA_pol_A_exo1"/>
    <property type="match status" value="1"/>
</dbReference>
<dbReference type="InterPro" id="IPR010997">
    <property type="entry name" value="HRDC-like_sf"/>
</dbReference>
<gene>
    <name evidence="2" type="ORF">A9Z60_01910</name>
</gene>
<dbReference type="Pfam" id="PF00570">
    <property type="entry name" value="HRDC"/>
    <property type="match status" value="1"/>
</dbReference>
<evidence type="ECO:0000313" key="3">
    <source>
        <dbReference type="Proteomes" id="UP000092671"/>
    </source>
</evidence>